<sequence length="141" mass="16095">MRREKLIGKLIALECYRTKDRQLWELDELELAVLLVITIIKRLKENGSMKFEILCNCGMNIAAELDRSEQEKGNAAVLPIITTKDNGIQGVMVQTTEKEIQVTCTNCNESARFLLEPEKRVEESPILEWSKVSLVSQEGER</sequence>
<dbReference type="AlphaFoldDB" id="A0A9W3P169"/>
<geneLocation type="plasmid" evidence="1 2">
    <name>p03</name>
</geneLocation>
<proteinExistence type="predicted"/>
<dbReference type="KEGG" id="bti:BTG_32818"/>
<accession>A0A9W3P169</accession>
<evidence type="ECO:0000313" key="2">
    <source>
        <dbReference type="Proteomes" id="UP000005259"/>
    </source>
</evidence>
<protein>
    <submittedName>
        <fullName evidence="1">Uncharacterized protein</fullName>
    </submittedName>
</protein>
<keyword evidence="1" id="KW-0614">Plasmid</keyword>
<organism evidence="1 2">
    <name type="scientific">Bacillus thuringiensis HD-771</name>
    <dbReference type="NCBI Taxonomy" id="1218175"/>
    <lineage>
        <taxon>Bacteria</taxon>
        <taxon>Bacillati</taxon>
        <taxon>Bacillota</taxon>
        <taxon>Bacilli</taxon>
        <taxon>Bacillales</taxon>
        <taxon>Bacillaceae</taxon>
        <taxon>Bacillus</taxon>
        <taxon>Bacillus cereus group</taxon>
    </lineage>
</organism>
<gene>
    <name evidence="1" type="ORF">BTG_32818</name>
</gene>
<dbReference type="EMBL" id="CP003755">
    <property type="protein sequence ID" value="AFQ19895.1"/>
    <property type="molecule type" value="Genomic_DNA"/>
</dbReference>
<reference evidence="1 2" key="1">
    <citation type="submission" date="2012-08" db="EMBL/GenBank/DDBJ databases">
        <authorList>
            <person name="Doggett N."/>
            <person name="Teshima H."/>
            <person name="Bruce D."/>
            <person name="Detter J.C."/>
            <person name="Johnson S.L."/>
            <person name="Han C."/>
        </authorList>
    </citation>
    <scope>NUCLEOTIDE SEQUENCE [LARGE SCALE GENOMIC DNA]</scope>
    <source>
        <strain evidence="1 2">HD-771</strain>
        <plasmid evidence="1 2">p03</plasmid>
    </source>
</reference>
<dbReference type="Proteomes" id="UP000005259">
    <property type="component" value="Plasmid p03"/>
</dbReference>
<name>A0A9W3P169_BACTU</name>
<evidence type="ECO:0000313" key="1">
    <source>
        <dbReference type="EMBL" id="AFQ19895.1"/>
    </source>
</evidence>